<name>A0AAV5GD74_9BASI</name>
<dbReference type="GO" id="GO:0016020">
    <property type="term" value="C:membrane"/>
    <property type="evidence" value="ECO:0007669"/>
    <property type="project" value="UniProtKB-SubCell"/>
</dbReference>
<evidence type="ECO:0000256" key="3">
    <source>
        <dbReference type="ARBA" id="ARBA00022692"/>
    </source>
</evidence>
<feature type="transmembrane region" description="Helical" evidence="7">
    <location>
        <begin position="423"/>
        <end position="443"/>
    </location>
</feature>
<feature type="transmembrane region" description="Helical" evidence="7">
    <location>
        <begin position="231"/>
        <end position="251"/>
    </location>
</feature>
<evidence type="ECO:0000256" key="2">
    <source>
        <dbReference type="ARBA" id="ARBA00022448"/>
    </source>
</evidence>
<evidence type="ECO:0000256" key="4">
    <source>
        <dbReference type="ARBA" id="ARBA00022989"/>
    </source>
</evidence>
<feature type="transmembrane region" description="Helical" evidence="7">
    <location>
        <begin position="390"/>
        <end position="411"/>
    </location>
</feature>
<evidence type="ECO:0000256" key="7">
    <source>
        <dbReference type="SAM" id="Phobius"/>
    </source>
</evidence>
<keyword evidence="9" id="KW-1185">Reference proteome</keyword>
<evidence type="ECO:0008006" key="10">
    <source>
        <dbReference type="Google" id="ProtNLM"/>
    </source>
</evidence>
<comment type="subcellular location">
    <subcellularLocation>
        <location evidence="1">Membrane</location>
        <topology evidence="1">Multi-pass membrane protein</topology>
    </subcellularLocation>
</comment>
<feature type="region of interest" description="Disordered" evidence="6">
    <location>
        <begin position="1"/>
        <end position="40"/>
    </location>
</feature>
<dbReference type="EMBL" id="BQKY01000002">
    <property type="protein sequence ID" value="GJN88248.1"/>
    <property type="molecule type" value="Genomic_DNA"/>
</dbReference>
<feature type="transmembrane region" description="Helical" evidence="7">
    <location>
        <begin position="198"/>
        <end position="219"/>
    </location>
</feature>
<feature type="compositionally biased region" description="Low complexity" evidence="6">
    <location>
        <begin position="7"/>
        <end position="17"/>
    </location>
</feature>
<feature type="transmembrane region" description="Helical" evidence="7">
    <location>
        <begin position="299"/>
        <end position="319"/>
    </location>
</feature>
<feature type="transmembrane region" description="Helical" evidence="7">
    <location>
        <begin position="339"/>
        <end position="356"/>
    </location>
</feature>
<evidence type="ECO:0000313" key="8">
    <source>
        <dbReference type="EMBL" id="GJN88248.1"/>
    </source>
</evidence>
<keyword evidence="5 7" id="KW-0472">Membrane</keyword>
<evidence type="ECO:0000313" key="9">
    <source>
        <dbReference type="Proteomes" id="UP001342314"/>
    </source>
</evidence>
<feature type="transmembrane region" description="Helical" evidence="7">
    <location>
        <begin position="112"/>
        <end position="131"/>
    </location>
</feature>
<dbReference type="PANTHER" id="PTHR43791:SF36">
    <property type="entry name" value="TRANSPORTER, PUTATIVE (AFU_ORTHOLOGUE AFUA_6G08340)-RELATED"/>
    <property type="match status" value="1"/>
</dbReference>
<dbReference type="FunFam" id="1.20.1250.20:FF:000018">
    <property type="entry name" value="MFS transporter permease"/>
    <property type="match status" value="1"/>
</dbReference>
<dbReference type="SUPFAM" id="SSF103473">
    <property type="entry name" value="MFS general substrate transporter"/>
    <property type="match status" value="1"/>
</dbReference>
<evidence type="ECO:0000256" key="6">
    <source>
        <dbReference type="SAM" id="MobiDB-lite"/>
    </source>
</evidence>
<organism evidence="8 9">
    <name type="scientific">Rhodotorula paludigena</name>
    <dbReference type="NCBI Taxonomy" id="86838"/>
    <lineage>
        <taxon>Eukaryota</taxon>
        <taxon>Fungi</taxon>
        <taxon>Dikarya</taxon>
        <taxon>Basidiomycota</taxon>
        <taxon>Pucciniomycotina</taxon>
        <taxon>Microbotryomycetes</taxon>
        <taxon>Sporidiobolales</taxon>
        <taxon>Sporidiobolaceae</taxon>
        <taxon>Rhodotorula</taxon>
    </lineage>
</organism>
<gene>
    <name evidence="8" type="ORF">Rhopal_001213-T1</name>
</gene>
<dbReference type="Proteomes" id="UP001342314">
    <property type="component" value="Unassembled WGS sequence"/>
</dbReference>
<dbReference type="Gene3D" id="1.20.1250.20">
    <property type="entry name" value="MFS general substrate transporter like domains"/>
    <property type="match status" value="2"/>
</dbReference>
<feature type="transmembrane region" description="Helical" evidence="7">
    <location>
        <begin position="363"/>
        <end position="384"/>
    </location>
</feature>
<evidence type="ECO:0000256" key="1">
    <source>
        <dbReference type="ARBA" id="ARBA00004141"/>
    </source>
</evidence>
<feature type="transmembrane region" description="Helical" evidence="7">
    <location>
        <begin position="138"/>
        <end position="157"/>
    </location>
</feature>
<dbReference type="InterPro" id="IPR011701">
    <property type="entry name" value="MFS"/>
</dbReference>
<accession>A0AAV5GD74</accession>
<feature type="region of interest" description="Disordered" evidence="6">
    <location>
        <begin position="497"/>
        <end position="524"/>
    </location>
</feature>
<feature type="transmembrane region" description="Helical" evidence="7">
    <location>
        <begin position="76"/>
        <end position="92"/>
    </location>
</feature>
<keyword evidence="2" id="KW-0813">Transport</keyword>
<dbReference type="PANTHER" id="PTHR43791">
    <property type="entry name" value="PERMEASE-RELATED"/>
    <property type="match status" value="1"/>
</dbReference>
<protein>
    <recommendedName>
        <fullName evidence="10">Major facilitator superfamily (MFS) profile domain-containing protein</fullName>
    </recommendedName>
</protein>
<feature type="transmembrane region" description="Helical" evidence="7">
    <location>
        <begin position="163"/>
        <end position="186"/>
    </location>
</feature>
<dbReference type="AlphaFoldDB" id="A0AAV5GD74"/>
<dbReference type="FunFam" id="1.20.1250.20:FF:000013">
    <property type="entry name" value="MFS general substrate transporter"/>
    <property type="match status" value="1"/>
</dbReference>
<keyword evidence="3 7" id="KW-0812">Transmembrane</keyword>
<dbReference type="Pfam" id="PF07690">
    <property type="entry name" value="MFS_1"/>
    <property type="match status" value="1"/>
</dbReference>
<keyword evidence="4 7" id="KW-1133">Transmembrane helix</keyword>
<comment type="caution">
    <text evidence="8">The sequence shown here is derived from an EMBL/GenBank/DDBJ whole genome shotgun (WGS) entry which is preliminary data.</text>
</comment>
<sequence>MSSLSHAQAGAAADNAAVFPTPPTPRSQGSPSLVDTARKESYAQDAESVAADSAADGFTWTEDEERRMVRRTDRHLMPLLWVLFMLSFLDRSNAKTAGMVRDLNMSDDQYQWLLTIFYIGYVCGQPSMLLWKVVPPHVLVTVLTLCWGSFALLQAAAKWEGLMVLRLLLGFAETAFAPGVTFYLSFFYNRREIGFRQGLYFGAAAIASCYAGALAYGISHIQHAAVPSWKLLFLIEGAPAVPMALVAWFFLPDRASKAQFLSDREREIARRRTDRSGKSGREGGLKLSKVGEGLRDPKAYITALIYFSANVSYSSLPVFLPTILEEMGFSSIRAQGLSAPPYLASFFVIVSVCFITDRIGDRTIFIIPLALLGGAGYLILALATLTGVRYFAIFLCATGIFPVIGLTLPLTASLTPDDSKRGASFLLLNLLGQCGPFLGTRLYPADEGPYYVKGMSIACAFMFFVALLALALRLLLIRENRRRDALYGYVNPKAQDSYGAGQEAASPKAVNAAEEAVGRGDESDEAAERTWRYLL</sequence>
<evidence type="ECO:0000256" key="5">
    <source>
        <dbReference type="ARBA" id="ARBA00023136"/>
    </source>
</evidence>
<feature type="transmembrane region" description="Helical" evidence="7">
    <location>
        <begin position="455"/>
        <end position="476"/>
    </location>
</feature>
<reference evidence="8 9" key="1">
    <citation type="submission" date="2021-12" db="EMBL/GenBank/DDBJ databases">
        <title>High titer production of polyol ester of fatty acids by Rhodotorula paludigena BS15 towards product separation-free biomass refinery.</title>
        <authorList>
            <person name="Mano J."/>
            <person name="Ono H."/>
            <person name="Tanaka T."/>
            <person name="Naito K."/>
            <person name="Sushida H."/>
            <person name="Ike M."/>
            <person name="Tokuyasu K."/>
            <person name="Kitaoka M."/>
        </authorList>
    </citation>
    <scope>NUCLEOTIDE SEQUENCE [LARGE SCALE GENOMIC DNA]</scope>
    <source>
        <strain evidence="8 9">BS15</strain>
    </source>
</reference>
<proteinExistence type="predicted"/>
<dbReference type="InterPro" id="IPR036259">
    <property type="entry name" value="MFS_trans_sf"/>
</dbReference>
<dbReference type="GO" id="GO:0022857">
    <property type="term" value="F:transmembrane transporter activity"/>
    <property type="evidence" value="ECO:0007669"/>
    <property type="project" value="InterPro"/>
</dbReference>